<accession>A0A1K1S656</accession>
<keyword evidence="2 5" id="KW-0479">Metal-binding</keyword>
<dbReference type="Gene3D" id="3.90.180.10">
    <property type="entry name" value="Medium-chain alcohol dehydrogenases, catalytic domain"/>
    <property type="match status" value="1"/>
</dbReference>
<keyword evidence="3 5" id="KW-0862">Zinc</keyword>
<evidence type="ECO:0000259" key="6">
    <source>
        <dbReference type="SMART" id="SM00829"/>
    </source>
</evidence>
<evidence type="ECO:0000256" key="1">
    <source>
        <dbReference type="ARBA" id="ARBA00001947"/>
    </source>
</evidence>
<dbReference type="Pfam" id="PF00107">
    <property type="entry name" value="ADH_zinc_N"/>
    <property type="match status" value="1"/>
</dbReference>
<sequence length="349" mass="35670">MRGVVFKGDRVVEIEDFADPSPGPGEVVLEVKASGMCGSDLHFYRAPAGQALAAFGLTGDDAGIIGGHEPCGVVAEVGPGVDTVAVGDRMMVHHYDGCGFCDQCRTGWPQLCERGNVIFGATAHGGHADYLKVPARTLVPLPDSLSFAAGAAISCGTGTAFGALTRLDVSARDTLAVFGQGPVGQSAVQLAAALGARVIAVDIEAERVGRAASFGASDAVDSSVSDPVEAIRSLTGGHGVTKALDCSGAPAARAAAVKAAAKWGTVAFVGEGSTVTLDVSPDLIRKQLTVLGSYTFSLTGQADCARFIAAHGVEVDRIFTDRWKLEDAVAAYAAFDRQTGGKAVIEFAS</sequence>
<dbReference type="InterPro" id="IPR011032">
    <property type="entry name" value="GroES-like_sf"/>
</dbReference>
<dbReference type="RefSeq" id="WP_072478402.1">
    <property type="nucleotide sequence ID" value="NZ_FPJG01000006.1"/>
</dbReference>
<comment type="similarity">
    <text evidence="5">Belongs to the zinc-containing alcohol dehydrogenase family.</text>
</comment>
<reference evidence="8" key="1">
    <citation type="submission" date="2016-11" db="EMBL/GenBank/DDBJ databases">
        <authorList>
            <person name="Varghese N."/>
            <person name="Submissions S."/>
        </authorList>
    </citation>
    <scope>NUCLEOTIDE SEQUENCE [LARGE SCALE GENOMIC DNA]</scope>
    <source>
        <strain evidence="8">DSM 44671</strain>
    </source>
</reference>
<evidence type="ECO:0000256" key="3">
    <source>
        <dbReference type="ARBA" id="ARBA00022833"/>
    </source>
</evidence>
<dbReference type="CDD" id="cd08239">
    <property type="entry name" value="THR_DH_like"/>
    <property type="match status" value="1"/>
</dbReference>
<feature type="domain" description="Enoyl reductase (ER)" evidence="6">
    <location>
        <begin position="8"/>
        <end position="345"/>
    </location>
</feature>
<organism evidence="7 8">
    <name type="scientific">Amycolatopsis australiensis</name>
    <dbReference type="NCBI Taxonomy" id="546364"/>
    <lineage>
        <taxon>Bacteria</taxon>
        <taxon>Bacillati</taxon>
        <taxon>Actinomycetota</taxon>
        <taxon>Actinomycetes</taxon>
        <taxon>Pseudonocardiales</taxon>
        <taxon>Pseudonocardiaceae</taxon>
        <taxon>Amycolatopsis</taxon>
    </lineage>
</organism>
<comment type="cofactor">
    <cofactor evidence="1 5">
        <name>Zn(2+)</name>
        <dbReference type="ChEBI" id="CHEBI:29105"/>
    </cofactor>
</comment>
<dbReference type="Pfam" id="PF08240">
    <property type="entry name" value="ADH_N"/>
    <property type="match status" value="1"/>
</dbReference>
<keyword evidence="4" id="KW-0560">Oxidoreductase</keyword>
<evidence type="ECO:0000256" key="2">
    <source>
        <dbReference type="ARBA" id="ARBA00022723"/>
    </source>
</evidence>
<gene>
    <name evidence="7" type="ORF">SAMN04489730_4846</name>
</gene>
<dbReference type="InterPro" id="IPR050129">
    <property type="entry name" value="Zn_alcohol_dh"/>
</dbReference>
<evidence type="ECO:0000313" key="7">
    <source>
        <dbReference type="EMBL" id="SFW79835.1"/>
    </source>
</evidence>
<proteinExistence type="inferred from homology"/>
<evidence type="ECO:0000256" key="4">
    <source>
        <dbReference type="ARBA" id="ARBA00023002"/>
    </source>
</evidence>
<dbReference type="SUPFAM" id="SSF51735">
    <property type="entry name" value="NAD(P)-binding Rossmann-fold domains"/>
    <property type="match status" value="1"/>
</dbReference>
<dbReference type="InterPro" id="IPR036291">
    <property type="entry name" value="NAD(P)-bd_dom_sf"/>
</dbReference>
<dbReference type="InterPro" id="IPR013154">
    <property type="entry name" value="ADH-like_N"/>
</dbReference>
<dbReference type="InterPro" id="IPR002328">
    <property type="entry name" value="ADH_Zn_CS"/>
</dbReference>
<dbReference type="SMART" id="SM00829">
    <property type="entry name" value="PKS_ER"/>
    <property type="match status" value="1"/>
</dbReference>
<dbReference type="PANTHER" id="PTHR43401">
    <property type="entry name" value="L-THREONINE 3-DEHYDROGENASE"/>
    <property type="match status" value="1"/>
</dbReference>
<evidence type="ECO:0000256" key="5">
    <source>
        <dbReference type="RuleBase" id="RU361277"/>
    </source>
</evidence>
<dbReference type="PROSITE" id="PS00059">
    <property type="entry name" value="ADH_ZINC"/>
    <property type="match status" value="1"/>
</dbReference>
<dbReference type="Proteomes" id="UP000182740">
    <property type="component" value="Unassembled WGS sequence"/>
</dbReference>
<dbReference type="STRING" id="546364.SAMN04489730_4846"/>
<protein>
    <submittedName>
        <fullName evidence="7">L-iditol 2-dehydrogenase</fullName>
    </submittedName>
</protein>
<dbReference type="EMBL" id="FPJG01000006">
    <property type="protein sequence ID" value="SFW79835.1"/>
    <property type="molecule type" value="Genomic_DNA"/>
</dbReference>
<evidence type="ECO:0000313" key="8">
    <source>
        <dbReference type="Proteomes" id="UP000182740"/>
    </source>
</evidence>
<dbReference type="InterPro" id="IPR020843">
    <property type="entry name" value="ER"/>
</dbReference>
<dbReference type="OrthoDB" id="241504at2"/>
<dbReference type="GO" id="GO:0016491">
    <property type="term" value="F:oxidoreductase activity"/>
    <property type="evidence" value="ECO:0007669"/>
    <property type="project" value="UniProtKB-KW"/>
</dbReference>
<keyword evidence="8" id="KW-1185">Reference proteome</keyword>
<dbReference type="AlphaFoldDB" id="A0A1K1S656"/>
<dbReference type="SUPFAM" id="SSF50129">
    <property type="entry name" value="GroES-like"/>
    <property type="match status" value="1"/>
</dbReference>
<dbReference type="PANTHER" id="PTHR43401:SF2">
    <property type="entry name" value="L-THREONINE 3-DEHYDROGENASE"/>
    <property type="match status" value="1"/>
</dbReference>
<dbReference type="GO" id="GO:0008270">
    <property type="term" value="F:zinc ion binding"/>
    <property type="evidence" value="ECO:0007669"/>
    <property type="project" value="InterPro"/>
</dbReference>
<name>A0A1K1S656_9PSEU</name>
<dbReference type="InterPro" id="IPR013149">
    <property type="entry name" value="ADH-like_C"/>
</dbReference>